<accession>A0A3S3VU22</accession>
<evidence type="ECO:0000313" key="6">
    <source>
        <dbReference type="Proteomes" id="UP000287687"/>
    </source>
</evidence>
<evidence type="ECO:0000256" key="2">
    <source>
        <dbReference type="ARBA" id="ARBA00022729"/>
    </source>
</evidence>
<dbReference type="CDD" id="cd01004">
    <property type="entry name" value="PBP2_MidA_like"/>
    <property type="match status" value="1"/>
</dbReference>
<protein>
    <submittedName>
        <fullName evidence="5">ABC transporter substrate-binding protein</fullName>
    </submittedName>
</protein>
<sequence length="291" mass="31341">MSLAAAAMIAVGASSGMAAELDKSLHDMLPDDIKTSGEVKVGTEPQAPPYDYYANDNTTIIGLEQDLIAEMSARLGIKFTVLPSQFASIIPGIQAGRFDIGMSAMGDFVERQKIVDIIDYTLEGTSIVVLEGNPHNIAKLKDACGLRAGAVQGSIPLELLDKQKTLCPADKPLEVMQFPSNDQIKIALRSGRVDLSMDTTGVAAFSFANQPASDKKLALVEGVKYAAGYQGIMVGKKDTHLRDAIVATLQKMIDDGSYARIFDKYKLGENMIKTITVNDGARFADYLKLDE</sequence>
<feature type="chain" id="PRO_5018587407" evidence="3">
    <location>
        <begin position="19"/>
        <end position="291"/>
    </location>
</feature>
<comment type="subcellular location">
    <subcellularLocation>
        <location evidence="1">Periplasm</location>
    </subcellularLocation>
</comment>
<evidence type="ECO:0000256" key="3">
    <source>
        <dbReference type="SAM" id="SignalP"/>
    </source>
</evidence>
<feature type="signal peptide" evidence="3">
    <location>
        <begin position="1"/>
        <end position="18"/>
    </location>
</feature>
<evidence type="ECO:0000256" key="1">
    <source>
        <dbReference type="ARBA" id="ARBA00004418"/>
    </source>
</evidence>
<proteinExistence type="predicted"/>
<dbReference type="Gene3D" id="3.40.190.10">
    <property type="entry name" value="Periplasmic binding protein-like II"/>
    <property type="match status" value="2"/>
</dbReference>
<reference evidence="5 6" key="1">
    <citation type="submission" date="2019-01" db="EMBL/GenBank/DDBJ databases">
        <title>The draft genome of Rhizobium sp. 24NR.</title>
        <authorList>
            <person name="Liu L."/>
            <person name="Liang L."/>
            <person name="Shi S."/>
            <person name="Xu L."/>
            <person name="Wang X."/>
            <person name="Li L."/>
            <person name="Zhang X."/>
        </authorList>
    </citation>
    <scope>NUCLEOTIDE SEQUENCE [LARGE SCALE GENOMIC DNA]</scope>
    <source>
        <strain evidence="5 6">24NR</strain>
    </source>
</reference>
<gene>
    <name evidence="5" type="ORF">EPK99_05150</name>
</gene>
<dbReference type="OrthoDB" id="4577708at2"/>
<comment type="caution">
    <text evidence="5">The sequence shown here is derived from an EMBL/GenBank/DDBJ whole genome shotgun (WGS) entry which is preliminary data.</text>
</comment>
<dbReference type="GO" id="GO:0042597">
    <property type="term" value="C:periplasmic space"/>
    <property type="evidence" value="ECO:0007669"/>
    <property type="project" value="UniProtKB-SubCell"/>
</dbReference>
<dbReference type="PANTHER" id="PTHR35936:SF17">
    <property type="entry name" value="ARGININE-BINDING EXTRACELLULAR PROTEIN ARTP"/>
    <property type="match status" value="1"/>
</dbReference>
<dbReference type="SMART" id="SM00062">
    <property type="entry name" value="PBPb"/>
    <property type="match status" value="1"/>
</dbReference>
<dbReference type="InterPro" id="IPR001638">
    <property type="entry name" value="Solute-binding_3/MltF_N"/>
</dbReference>
<organism evidence="5 6">
    <name type="scientific">Neorhizobium lilium</name>
    <dbReference type="NCBI Taxonomy" id="2503024"/>
    <lineage>
        <taxon>Bacteria</taxon>
        <taxon>Pseudomonadati</taxon>
        <taxon>Pseudomonadota</taxon>
        <taxon>Alphaproteobacteria</taxon>
        <taxon>Hyphomicrobiales</taxon>
        <taxon>Rhizobiaceae</taxon>
        <taxon>Rhizobium/Agrobacterium group</taxon>
        <taxon>Neorhizobium</taxon>
    </lineage>
</organism>
<dbReference type="AlphaFoldDB" id="A0A3S3VU22"/>
<evidence type="ECO:0000259" key="4">
    <source>
        <dbReference type="SMART" id="SM00062"/>
    </source>
</evidence>
<name>A0A3S3VU22_9HYPH</name>
<dbReference type="PANTHER" id="PTHR35936">
    <property type="entry name" value="MEMBRANE-BOUND LYTIC MUREIN TRANSGLYCOSYLASE F"/>
    <property type="match status" value="1"/>
</dbReference>
<dbReference type="Pfam" id="PF00497">
    <property type="entry name" value="SBP_bac_3"/>
    <property type="match status" value="1"/>
</dbReference>
<keyword evidence="6" id="KW-1185">Reference proteome</keyword>
<feature type="domain" description="Solute-binding protein family 3/N-terminal" evidence="4">
    <location>
        <begin position="38"/>
        <end position="269"/>
    </location>
</feature>
<evidence type="ECO:0000313" key="5">
    <source>
        <dbReference type="EMBL" id="RWX81904.1"/>
    </source>
</evidence>
<keyword evidence="2 3" id="KW-0732">Signal</keyword>
<dbReference type="EMBL" id="SBIP01000001">
    <property type="protein sequence ID" value="RWX81904.1"/>
    <property type="molecule type" value="Genomic_DNA"/>
</dbReference>
<dbReference type="SUPFAM" id="SSF53850">
    <property type="entry name" value="Periplasmic binding protein-like II"/>
    <property type="match status" value="1"/>
</dbReference>
<dbReference type="Proteomes" id="UP000287687">
    <property type="component" value="Unassembled WGS sequence"/>
</dbReference>